<feature type="transmembrane region" description="Helical" evidence="1">
    <location>
        <begin position="12"/>
        <end position="33"/>
    </location>
</feature>
<keyword evidence="1" id="KW-0812">Transmembrane</keyword>
<dbReference type="RefSeq" id="WP_346335499.1">
    <property type="nucleotide sequence ID" value="NZ_JBBYXI010000001.1"/>
</dbReference>
<evidence type="ECO:0000313" key="3">
    <source>
        <dbReference type="Proteomes" id="UP001418637"/>
    </source>
</evidence>
<proteinExistence type="predicted"/>
<feature type="transmembrane region" description="Helical" evidence="1">
    <location>
        <begin position="123"/>
        <end position="142"/>
    </location>
</feature>
<feature type="transmembrane region" description="Helical" evidence="1">
    <location>
        <begin position="45"/>
        <end position="63"/>
    </location>
</feature>
<dbReference type="EMBL" id="JBBYXI010000001">
    <property type="protein sequence ID" value="MEN3929499.1"/>
    <property type="molecule type" value="Genomic_DNA"/>
</dbReference>
<reference evidence="2 3" key="1">
    <citation type="submission" date="2024-04" db="EMBL/GenBank/DDBJ databases">
        <title>A novel species isolated from cricket.</title>
        <authorList>
            <person name="Wang H.-C."/>
        </authorList>
    </citation>
    <scope>NUCLEOTIDE SEQUENCE [LARGE SCALE GENOMIC DNA]</scope>
    <source>
        <strain evidence="2 3">WL0021</strain>
    </source>
</reference>
<evidence type="ECO:0000256" key="1">
    <source>
        <dbReference type="SAM" id="Phobius"/>
    </source>
</evidence>
<gene>
    <name evidence="2" type="ORF">WJT86_00320</name>
</gene>
<sequence>MMTSEHRKSLFVIFLIVPLFVAVCFGIIFFLLIYTDRFFTFEEALYYTLISLFILFHPAYVLYGRHQHIKHPERERNFLGQIYFPSQYFVVSYAILSAMAFPITNMETIIQIIGMGSLRVLKVMLGLLLLNVIVIFIGLQIGKFFKVQIAKKTADFLFFLIFSINLELIIGYILIRGISAL</sequence>
<organism evidence="2 3">
    <name type="scientific">Hohaiivirga grylli</name>
    <dbReference type="NCBI Taxonomy" id="3133970"/>
    <lineage>
        <taxon>Bacteria</taxon>
        <taxon>Pseudomonadati</taxon>
        <taxon>Pseudomonadota</taxon>
        <taxon>Alphaproteobacteria</taxon>
        <taxon>Hyphomicrobiales</taxon>
        <taxon>Methylobacteriaceae</taxon>
        <taxon>Hohaiivirga</taxon>
    </lineage>
</organism>
<comment type="caution">
    <text evidence="2">The sequence shown here is derived from an EMBL/GenBank/DDBJ whole genome shotgun (WGS) entry which is preliminary data.</text>
</comment>
<keyword evidence="3" id="KW-1185">Reference proteome</keyword>
<dbReference type="Proteomes" id="UP001418637">
    <property type="component" value="Unassembled WGS sequence"/>
</dbReference>
<feature type="transmembrane region" description="Helical" evidence="1">
    <location>
        <begin position="83"/>
        <end position="103"/>
    </location>
</feature>
<keyword evidence="1" id="KW-0472">Membrane</keyword>
<feature type="transmembrane region" description="Helical" evidence="1">
    <location>
        <begin position="154"/>
        <end position="175"/>
    </location>
</feature>
<accession>A0ABV0BEU0</accession>
<protein>
    <submittedName>
        <fullName evidence="2">Uncharacterized protein</fullName>
    </submittedName>
</protein>
<evidence type="ECO:0000313" key="2">
    <source>
        <dbReference type="EMBL" id="MEN3929499.1"/>
    </source>
</evidence>
<name>A0ABV0BEU0_9HYPH</name>
<keyword evidence="1" id="KW-1133">Transmembrane helix</keyword>